<feature type="region of interest" description="Disordered" evidence="2">
    <location>
        <begin position="1999"/>
        <end position="2045"/>
    </location>
</feature>
<evidence type="ECO:0000313" key="3">
    <source>
        <dbReference type="EMBL" id="KAK3278839.1"/>
    </source>
</evidence>
<reference evidence="3 4" key="1">
    <citation type="journal article" date="2015" name="Genome Biol. Evol.">
        <title>Comparative Genomics of a Bacterivorous Green Alga Reveals Evolutionary Causalities and Consequences of Phago-Mixotrophic Mode of Nutrition.</title>
        <authorList>
            <person name="Burns J.A."/>
            <person name="Paasch A."/>
            <person name="Narechania A."/>
            <person name="Kim E."/>
        </authorList>
    </citation>
    <scope>NUCLEOTIDE SEQUENCE [LARGE SCALE GENOMIC DNA]</scope>
    <source>
        <strain evidence="3 4">PLY_AMNH</strain>
    </source>
</reference>
<feature type="compositionally biased region" description="Low complexity" evidence="2">
    <location>
        <begin position="1881"/>
        <end position="1901"/>
    </location>
</feature>
<feature type="region of interest" description="Disordered" evidence="2">
    <location>
        <begin position="2350"/>
        <end position="2371"/>
    </location>
</feature>
<feature type="region of interest" description="Disordered" evidence="2">
    <location>
        <begin position="93"/>
        <end position="168"/>
    </location>
</feature>
<evidence type="ECO:0000313" key="4">
    <source>
        <dbReference type="Proteomes" id="UP001190700"/>
    </source>
</evidence>
<feature type="compositionally biased region" description="Low complexity" evidence="2">
    <location>
        <begin position="1602"/>
        <end position="1613"/>
    </location>
</feature>
<feature type="compositionally biased region" description="Basic and acidic residues" evidence="2">
    <location>
        <begin position="2024"/>
        <end position="2040"/>
    </location>
</feature>
<feature type="compositionally biased region" description="Low complexity" evidence="2">
    <location>
        <begin position="1440"/>
        <end position="1452"/>
    </location>
</feature>
<feature type="coiled-coil region" evidence="1">
    <location>
        <begin position="447"/>
        <end position="516"/>
    </location>
</feature>
<evidence type="ECO:0000256" key="1">
    <source>
        <dbReference type="SAM" id="Coils"/>
    </source>
</evidence>
<feature type="region of interest" description="Disordered" evidence="2">
    <location>
        <begin position="1716"/>
        <end position="1736"/>
    </location>
</feature>
<feature type="compositionally biased region" description="Acidic residues" evidence="2">
    <location>
        <begin position="1363"/>
        <end position="1374"/>
    </location>
</feature>
<organism evidence="3 4">
    <name type="scientific">Cymbomonas tetramitiformis</name>
    <dbReference type="NCBI Taxonomy" id="36881"/>
    <lineage>
        <taxon>Eukaryota</taxon>
        <taxon>Viridiplantae</taxon>
        <taxon>Chlorophyta</taxon>
        <taxon>Pyramimonadophyceae</taxon>
        <taxon>Pyramimonadales</taxon>
        <taxon>Pyramimonadaceae</taxon>
        <taxon>Cymbomonas</taxon>
    </lineage>
</organism>
<feature type="compositionally biased region" description="Basic and acidic residues" evidence="2">
    <location>
        <begin position="2317"/>
        <end position="2333"/>
    </location>
</feature>
<feature type="compositionally biased region" description="Basic and acidic residues" evidence="2">
    <location>
        <begin position="1716"/>
        <end position="1730"/>
    </location>
</feature>
<feature type="region of interest" description="Disordered" evidence="2">
    <location>
        <begin position="1867"/>
        <end position="1909"/>
    </location>
</feature>
<feature type="region of interest" description="Disordered" evidence="2">
    <location>
        <begin position="611"/>
        <end position="640"/>
    </location>
</feature>
<feature type="region of interest" description="Disordered" evidence="2">
    <location>
        <begin position="2295"/>
        <end position="2333"/>
    </location>
</feature>
<sequence>NTTTGNTFFKHFDIKKSNPEGNEEPLPHKAVVTEEVPDWVCSDWTRLFYVEHEGAPSDGRGFPEWNFSSREVVVDPQEANLMAPECGAQRCAPAATHPAAPHPAAPHPAAPHPSCSPPSCSPPSRSPPSRSPPSRSPPSRSPPSSRLRLSHSGASDGAPPRLETPSSVRLADGSRALFAPKRRVDMEEFAKMVSSLTARTPFDKEPLEHLRAGLLNYMVERFSGDRVRMEERHTAAQRRLQEEHAAIVAWLEGQLQEAHATTEELKEAIQEQALLNEEEIAAVAAAEQNKSGEKLSEMKKNVKSAMHISKWMTSSAYGKKVKNLNSVTQGEHEAHRQELEMQNTQFSAVCRWYRSQVANAKACSVEAANSQALLDATTELEACRMEMDGLKPMAALGGKAEKYWDEVESLRSQLKQYRTGYAKRMDELKSLTGKELSELAVTLNTKLHNEEMANKKMREQARSVQEEVARLEDEVVTLQNAASSAQDESKKLAEEVEAYMKEKGAAEAQNEDLLHNDVKSSREATDRVMKSLKRCTSMCLSSVPIIGGRQGSSLTNTIASMVKDRRRLSAFESPNRDSIQQMPFFQAVKDSEAASQVTPDAILSSPGMLASMHDESDVEEEAEEPTTPAPPMPSRWRKPSVSGSTDWKLLQMDLVKMHKNLHTKVEQLGQSNNKLKEAGDLARLVYWDNCMLQQTLNEVWKLLEEATTPCSIAGAYLTCARAKQAAQAQSKASETKQLDAVNDCLQKMAGALMMNMRMREDKQSDGLEMVARLEEMHPAMATTVKAVGKYNFVSPELTEKWSSFQAHVQQAFAHVAAFKEGVEMAKQALYADDGGEMIGNLTAPPYFVEAPVPEPAAAGSQEGADERSIESIPEVAEVADAGEEAPPSEAQIPHRTGQTVLEVRVPEVPMFAEFTNELGNSDDAMMDELVAGVHKKRDRVKIAQGVATGGLITEILKELYQARDDLAEMAPEVQEELSYIDHIPEDIAQLSSSFSQMLEVVCGARDKTRKLMIVAGREHNSVSHTALTISKVLEVDEQRHAKHNSVQWDDLQRTMQEMEGSFQEGNGSADLKREESAARELSWDEGDSAVKEVQQLLTLLQARTKLEHGFRCSWMSGIGENGEGLANLLPLLDLKLNKLQTELTLRKEKIAEVCKSHNLSPALFNIDTRTEMPHMRNMMNVLTRLQATAVEDSESGLGPVKRSAWWVPHNQFSQTDSVHVTRYDGHDEGMSDKQAELLRQAVAKLDPKLEPPLLTACCPSCTNNVEFRLTWDETQPLAKSAVAILARSWRKSANSRKQQGLPPKPGLAGYEGLDLPVKLLCPVCKHVEKVHIMGNLLHHKIDPTNQGMASLTAITSSQNAEGSENEEENDDEEDAGGKASGITVVQSNEVEGDVTCREGGDGGGVGAEDSAVAAAEAAGRADLSSVVGDTDENLQSQQTAAARGGADEASAAPEQLPQEENMSQPVQRCAASTQTADCGSKVMAATGSQTDAPEAVPMATGCSQTERTEVADVGVGEVHPTVAEGSCQTSDATTEAKDCQTDVIPAEAATTQTDPQAESGPMQGNGEGIARPTVMSASCQAGEQDILQASAELIAHHEARHAGTAGTQTEGGTWQPRGVPEVAPQPLDCQEAAPAAAPASAPPVDAAARTESEPPANSEPAPSPASPIPPAAPAMPATLPASEPAAVNPEVLSGADQTPAKAAEDTGPDVKKGVRWAEEEEPDAKKRADEAPANPVDLENAVSMKGSFRSASSLWGKAASEEPSGGDLEHGTGDSNATLAAIARKTHLMSAFLRPIKKQKQLETDIFVGSAVAYVTRSSTVVNPATSHAEPTKSYKLDRKTLINPTRPLIAQAANLKVFASGEASKREAEKVQKEKDRQARVQSASSAHSQASAKRASSAREIGAAGPKAATPKFKTCASIAALFGQAEAAATDTTAEHAANADEVDIPDLVGLTNRSRSSSGNFAAGTTAAGAAGSSDDWRARRLRAAAKVVCVTLSPGKTGSGTVLSPQREQPPAPPPQHEQSAHSDQDTQGEGERSGALEPASSIPAGVHVHLERPAPEVIGTPALPHPAPGTAPASAPEPAVTATTTAEGGSNPSSGAADSIRRRMMMLFTDDPSMENIQTRRDLHWLAQESLDCLADIHAGKGLVASIGPCSSAIERESTTDISLQVVAANTKDALGPQMIGMPLPMEHAASSSAACQSCQILTTSTTSRNTSINYIPILLPEGCWGVLELEVASKEHPFLLQDASFVATGLSMAAQLVAARCPEPVCPAAADGETVGSKTSEVSFVPLADASQRKMDNPQLPCSDSGCSIDTRESRQEAHPSVSEKMKSAALHFGVEQLDKAAQQNWAHSHPGPQIRPTTGRGMK</sequence>
<feature type="non-terminal residue" evidence="3">
    <location>
        <position position="1"/>
    </location>
</feature>
<dbReference type="Proteomes" id="UP001190700">
    <property type="component" value="Unassembled WGS sequence"/>
</dbReference>
<feature type="compositionally biased region" description="Polar residues" evidence="2">
    <location>
        <begin position="2093"/>
        <end position="2102"/>
    </location>
</feature>
<feature type="compositionally biased region" description="Pro residues" evidence="2">
    <location>
        <begin position="1661"/>
        <end position="1673"/>
    </location>
</feature>
<feature type="compositionally biased region" description="Polar residues" evidence="2">
    <location>
        <begin position="1999"/>
        <end position="2008"/>
    </location>
</feature>
<feature type="compositionally biased region" description="Low complexity" evidence="2">
    <location>
        <begin position="1632"/>
        <end position="1660"/>
    </location>
</feature>
<feature type="region of interest" description="Disordered" evidence="2">
    <location>
        <begin position="1547"/>
        <end position="1567"/>
    </location>
</feature>
<feature type="compositionally biased region" description="Low complexity" evidence="2">
    <location>
        <begin position="2076"/>
        <end position="2092"/>
    </location>
</feature>
<feature type="region of interest" description="Disordered" evidence="2">
    <location>
        <begin position="1356"/>
        <end position="1378"/>
    </location>
</feature>
<feature type="compositionally biased region" description="Polar residues" evidence="2">
    <location>
        <begin position="1458"/>
        <end position="1469"/>
    </location>
</feature>
<feature type="region of interest" description="Disordered" evidence="2">
    <location>
        <begin position="1393"/>
        <end position="1469"/>
    </location>
</feature>
<dbReference type="EMBL" id="LGRX02005258">
    <property type="protein sequence ID" value="KAK3278839.1"/>
    <property type="molecule type" value="Genomic_DNA"/>
</dbReference>
<feature type="region of interest" description="Disordered" evidence="2">
    <location>
        <begin position="1957"/>
        <end position="1979"/>
    </location>
</feature>
<dbReference type="PANTHER" id="PTHR24216">
    <property type="entry name" value="PAXILLIN-RELATED"/>
    <property type="match status" value="1"/>
</dbReference>
<dbReference type="PANTHER" id="PTHR24216:SF65">
    <property type="entry name" value="PAXILLIN-LIKE PROTEIN 1"/>
    <property type="match status" value="1"/>
</dbReference>
<accession>A0AAE0LBL2</accession>
<feature type="region of interest" description="Disordered" evidence="2">
    <location>
        <begin position="1754"/>
        <end position="1773"/>
    </location>
</feature>
<feature type="compositionally biased region" description="Pro residues" evidence="2">
    <location>
        <begin position="100"/>
        <end position="141"/>
    </location>
</feature>
<feature type="compositionally biased region" description="Low complexity" evidence="2">
    <location>
        <begin position="1960"/>
        <end position="1978"/>
    </location>
</feature>
<keyword evidence="1" id="KW-0175">Coiled coil</keyword>
<name>A0AAE0LBL2_9CHLO</name>
<feature type="region of interest" description="Disordered" evidence="2">
    <location>
        <begin position="2063"/>
        <end position="2105"/>
    </location>
</feature>
<feature type="compositionally biased region" description="Basic and acidic residues" evidence="2">
    <location>
        <begin position="1867"/>
        <end position="1880"/>
    </location>
</feature>
<feature type="compositionally biased region" description="Low complexity" evidence="2">
    <location>
        <begin position="142"/>
        <end position="152"/>
    </location>
</feature>
<protein>
    <submittedName>
        <fullName evidence="3">Uncharacterized protein</fullName>
    </submittedName>
</protein>
<keyword evidence="4" id="KW-1185">Reference proteome</keyword>
<gene>
    <name evidence="3" type="ORF">CYMTET_13251</name>
</gene>
<evidence type="ECO:0000256" key="2">
    <source>
        <dbReference type="SAM" id="MobiDB-lite"/>
    </source>
</evidence>
<proteinExistence type="predicted"/>
<feature type="compositionally biased region" description="Low complexity" evidence="2">
    <location>
        <begin position="1407"/>
        <end position="1422"/>
    </location>
</feature>
<feature type="coiled-coil region" evidence="1">
    <location>
        <begin position="251"/>
        <end position="278"/>
    </location>
</feature>
<comment type="caution">
    <text evidence="3">The sequence shown here is derived from an EMBL/GenBank/DDBJ whole genome shotgun (WGS) entry which is preliminary data.</text>
</comment>
<feature type="region of interest" description="Disordered" evidence="2">
    <location>
        <begin position="1602"/>
        <end position="1681"/>
    </location>
</feature>